<accession>A0AAJ7EC36</accession>
<dbReference type="GeneID" id="106120600"/>
<dbReference type="KEGG" id="pxu:106120600"/>
<protein>
    <submittedName>
        <fullName evidence="1">Uncharacterized protein LOC106120600</fullName>
    </submittedName>
</protein>
<proteinExistence type="predicted"/>
<dbReference type="AlphaFoldDB" id="A0AAJ7EC36"/>
<reference evidence="1" key="1">
    <citation type="submission" date="2025-08" db="UniProtKB">
        <authorList>
            <consortium name="RefSeq"/>
        </authorList>
    </citation>
    <scope>IDENTIFICATION</scope>
</reference>
<gene>
    <name evidence="1" type="primary">LOC106120600</name>
</gene>
<organism evidence="1">
    <name type="scientific">Papilio xuthus</name>
    <name type="common">Asian swallowtail butterfly</name>
    <dbReference type="NCBI Taxonomy" id="66420"/>
    <lineage>
        <taxon>Eukaryota</taxon>
        <taxon>Metazoa</taxon>
        <taxon>Ecdysozoa</taxon>
        <taxon>Arthropoda</taxon>
        <taxon>Hexapoda</taxon>
        <taxon>Insecta</taxon>
        <taxon>Pterygota</taxon>
        <taxon>Neoptera</taxon>
        <taxon>Endopterygota</taxon>
        <taxon>Lepidoptera</taxon>
        <taxon>Glossata</taxon>
        <taxon>Ditrysia</taxon>
        <taxon>Papilionoidea</taxon>
        <taxon>Papilionidae</taxon>
        <taxon>Papilioninae</taxon>
        <taxon>Papilio</taxon>
    </lineage>
</organism>
<name>A0AAJ7EC36_PAPXU</name>
<dbReference type="Proteomes" id="UP000694872">
    <property type="component" value="Unplaced"/>
</dbReference>
<dbReference type="RefSeq" id="XP_013171406.1">
    <property type="nucleotide sequence ID" value="XM_013315952.1"/>
</dbReference>
<evidence type="ECO:0000313" key="1">
    <source>
        <dbReference type="RefSeq" id="XP_013171406.1"/>
    </source>
</evidence>
<sequence>MQNDSFDTVMRKSIFDKLTCLFTIFKRYMQITRTKKICSNIKCTQPPGTASEQVIAVSNSPVFIITDIQGVSREHKNRYLSARVLPSRMPLASMYQHLHNNWTHESMYFENQYRRYCE</sequence>